<comment type="subcellular location">
    <subcellularLocation>
        <location evidence="2">Cell membrane</location>
        <topology evidence="2">Multi-pass membrane protein</topology>
    </subcellularLocation>
</comment>
<protein>
    <recommendedName>
        <fullName evidence="3">Molybdate-anion transporter</fullName>
    </recommendedName>
    <alternativeName>
        <fullName evidence="10">Major facilitator superfamily domain-containing protein 5</fullName>
    </alternativeName>
    <alternativeName>
        <fullName evidence="11">Molybdate transporter 2 homolog</fullName>
    </alternativeName>
</protein>
<evidence type="ECO:0000256" key="9">
    <source>
        <dbReference type="ARBA" id="ARBA00023136"/>
    </source>
</evidence>
<name>A0A9N8EVF1_9STRA</name>
<keyword evidence="4" id="KW-0813">Transport</keyword>
<sequence>MEDSSSNVFSMMFDVFPTDHSIQNLLMPRWVFLVMGQKFRTDDPESLFHTLLVSLVSFSVFVRIAKYQLELLQKFGNTTTASSTDNTKRRRSGSMNDSMSSMQSTSCGSTCTTSSADEEDDTSDDSHNQESSSDNNPQRKSFSTTIIKNPAVFLWTTLITGLYSNNNSNDTTTKVSPVRLRLRYMQVKFLTVFWLLRMSFWMSGPYFYAAYASKRLPTGEPLTPSTISQISLAGFAAVALVGPFLGKVSDRHGRKLGTLLAAFLYGIGAWSTTVDGMLWILFVGRAVGGVATSLLSASPEAWLVSEFKKQQQAVIDGSHNNTNTHKDKEDDFDSEIDDLDAVSDPSWIRETFGMAYAYDSVVAMLAGQVAGRVASHRGPTGPFQVSPFFLLLGALVTAFLWEENTATSTPRSSTSNSNSTADDNKKPTIWDAVWVIQSDVRIMLLGGVQSLFEGAMYVFVMQWPPTMNHAIQRSFGADAITPYGTVFSCFMACCMVGSTLFGMLSKRPSQVKRNSTSLELSTIGMLALASLSLLLGTFAVRSSSSANNNNNNYAQGEPNENNGTGGESVRLLRLIVSYFVFEACVGIYFPTIGTLRSKYLPDSHRSLIMTLFGVPLNIIVVTVFLLVPKLGHVGALAVASIAVGLACACMVGLYVVETRRKKELRQRFKKIIRKVQRRMSFSKIQEEPEIAWRRGVVYGPQLW</sequence>
<evidence type="ECO:0000256" key="8">
    <source>
        <dbReference type="ARBA" id="ARBA00023065"/>
    </source>
</evidence>
<feature type="transmembrane region" description="Helical" evidence="13">
    <location>
        <begin position="607"/>
        <end position="627"/>
    </location>
</feature>
<dbReference type="PANTHER" id="PTHR23516">
    <property type="entry name" value="SAM (S-ADENOSYL METHIONINE) TRANSPORTER"/>
    <property type="match status" value="1"/>
</dbReference>
<dbReference type="InterPro" id="IPR008509">
    <property type="entry name" value="MOT2/MFSD5"/>
</dbReference>
<keyword evidence="9 13" id="KW-0472">Membrane</keyword>
<dbReference type="SUPFAM" id="SSF103473">
    <property type="entry name" value="MFS general substrate transporter"/>
    <property type="match status" value="2"/>
</dbReference>
<evidence type="ECO:0000256" key="5">
    <source>
        <dbReference type="ARBA" id="ARBA00022475"/>
    </source>
</evidence>
<feature type="transmembrane region" description="Helical" evidence="13">
    <location>
        <begin position="189"/>
        <end position="207"/>
    </location>
</feature>
<proteinExistence type="predicted"/>
<feature type="compositionally biased region" description="Low complexity" evidence="12">
    <location>
        <begin position="93"/>
        <end position="115"/>
    </location>
</feature>
<dbReference type="OrthoDB" id="263957at2759"/>
<evidence type="ECO:0000256" key="2">
    <source>
        <dbReference type="ARBA" id="ARBA00004651"/>
    </source>
</evidence>
<evidence type="ECO:0000256" key="7">
    <source>
        <dbReference type="ARBA" id="ARBA00022989"/>
    </source>
</evidence>
<keyword evidence="5" id="KW-1003">Cell membrane</keyword>
<evidence type="ECO:0000256" key="6">
    <source>
        <dbReference type="ARBA" id="ARBA00022692"/>
    </source>
</evidence>
<feature type="transmembrane region" description="Helical" evidence="13">
    <location>
        <begin position="575"/>
        <end position="595"/>
    </location>
</feature>
<evidence type="ECO:0000256" key="1">
    <source>
        <dbReference type="ARBA" id="ARBA00003019"/>
    </source>
</evidence>
<dbReference type="Pfam" id="PF05631">
    <property type="entry name" value="MFS_5"/>
    <property type="match status" value="2"/>
</dbReference>
<organism evidence="14 15">
    <name type="scientific">Seminavis robusta</name>
    <dbReference type="NCBI Taxonomy" id="568900"/>
    <lineage>
        <taxon>Eukaryota</taxon>
        <taxon>Sar</taxon>
        <taxon>Stramenopiles</taxon>
        <taxon>Ochrophyta</taxon>
        <taxon>Bacillariophyta</taxon>
        <taxon>Bacillariophyceae</taxon>
        <taxon>Bacillariophycidae</taxon>
        <taxon>Naviculales</taxon>
        <taxon>Naviculaceae</taxon>
        <taxon>Seminavis</taxon>
    </lineage>
</organism>
<feature type="transmembrane region" description="Helical" evidence="13">
    <location>
        <begin position="442"/>
        <end position="460"/>
    </location>
</feature>
<dbReference type="GO" id="GO:0015098">
    <property type="term" value="F:molybdate ion transmembrane transporter activity"/>
    <property type="evidence" value="ECO:0007669"/>
    <property type="project" value="InterPro"/>
</dbReference>
<evidence type="ECO:0000256" key="3">
    <source>
        <dbReference type="ARBA" id="ARBA00021242"/>
    </source>
</evidence>
<comment type="function">
    <text evidence="1">Mediates high-affinity intracellular uptake of the rare oligo-element molybdenum.</text>
</comment>
<evidence type="ECO:0000256" key="12">
    <source>
        <dbReference type="SAM" id="MobiDB-lite"/>
    </source>
</evidence>
<comment type="caution">
    <text evidence="14">The sequence shown here is derived from an EMBL/GenBank/DDBJ whole genome shotgun (WGS) entry which is preliminary data.</text>
</comment>
<feature type="transmembrane region" description="Helical" evidence="13">
    <location>
        <begin position="258"/>
        <end position="282"/>
    </location>
</feature>
<feature type="transmembrane region" description="Helical" evidence="13">
    <location>
        <begin position="227"/>
        <end position="246"/>
    </location>
</feature>
<feature type="transmembrane region" description="Helical" evidence="13">
    <location>
        <begin position="383"/>
        <end position="401"/>
    </location>
</feature>
<dbReference type="Gene3D" id="1.20.1250.20">
    <property type="entry name" value="MFS general substrate transporter like domains"/>
    <property type="match status" value="1"/>
</dbReference>
<dbReference type="GO" id="GO:0006811">
    <property type="term" value="P:monoatomic ion transport"/>
    <property type="evidence" value="ECO:0007669"/>
    <property type="project" value="UniProtKB-KW"/>
</dbReference>
<evidence type="ECO:0000256" key="11">
    <source>
        <dbReference type="ARBA" id="ARBA00032555"/>
    </source>
</evidence>
<dbReference type="InterPro" id="IPR036259">
    <property type="entry name" value="MFS_trans_sf"/>
</dbReference>
<accession>A0A9N8EVF1</accession>
<feature type="transmembrane region" description="Helical" evidence="13">
    <location>
        <begin position="480"/>
        <end position="504"/>
    </location>
</feature>
<feature type="region of interest" description="Disordered" evidence="12">
    <location>
        <begin position="79"/>
        <end position="141"/>
    </location>
</feature>
<dbReference type="EMBL" id="CAICTM010001796">
    <property type="protein sequence ID" value="CAB9526234.1"/>
    <property type="molecule type" value="Genomic_DNA"/>
</dbReference>
<evidence type="ECO:0000256" key="13">
    <source>
        <dbReference type="SAM" id="Phobius"/>
    </source>
</evidence>
<reference evidence="14" key="1">
    <citation type="submission" date="2020-06" db="EMBL/GenBank/DDBJ databases">
        <authorList>
            <consortium name="Plant Systems Biology data submission"/>
        </authorList>
    </citation>
    <scope>NUCLEOTIDE SEQUENCE</scope>
    <source>
        <strain evidence="14">D6</strain>
    </source>
</reference>
<evidence type="ECO:0000256" key="10">
    <source>
        <dbReference type="ARBA" id="ARBA00030646"/>
    </source>
</evidence>
<evidence type="ECO:0000256" key="4">
    <source>
        <dbReference type="ARBA" id="ARBA00022448"/>
    </source>
</evidence>
<dbReference type="Proteomes" id="UP001153069">
    <property type="component" value="Unassembled WGS sequence"/>
</dbReference>
<evidence type="ECO:0000313" key="14">
    <source>
        <dbReference type="EMBL" id="CAB9526234.1"/>
    </source>
</evidence>
<dbReference type="GO" id="GO:0005886">
    <property type="term" value="C:plasma membrane"/>
    <property type="evidence" value="ECO:0007669"/>
    <property type="project" value="UniProtKB-SubCell"/>
</dbReference>
<feature type="transmembrane region" description="Helical" evidence="13">
    <location>
        <begin position="633"/>
        <end position="656"/>
    </location>
</feature>
<feature type="compositionally biased region" description="Polar residues" evidence="12">
    <location>
        <begin position="129"/>
        <end position="141"/>
    </location>
</feature>
<evidence type="ECO:0000313" key="15">
    <source>
        <dbReference type="Proteomes" id="UP001153069"/>
    </source>
</evidence>
<keyword evidence="15" id="KW-1185">Reference proteome</keyword>
<dbReference type="PANTHER" id="PTHR23516:SF1">
    <property type="entry name" value="MOLYBDATE-ANION TRANSPORTER"/>
    <property type="match status" value="1"/>
</dbReference>
<feature type="transmembrane region" description="Helical" evidence="13">
    <location>
        <begin position="516"/>
        <end position="540"/>
    </location>
</feature>
<keyword evidence="8" id="KW-0406">Ion transport</keyword>
<keyword evidence="7 13" id="KW-1133">Transmembrane helix</keyword>
<gene>
    <name evidence="14" type="ORF">SEMRO_1798_G298250.1</name>
</gene>
<dbReference type="AlphaFoldDB" id="A0A9N8EVF1"/>
<feature type="transmembrane region" description="Helical" evidence="13">
    <location>
        <begin position="47"/>
        <end position="65"/>
    </location>
</feature>
<keyword evidence="6 13" id="KW-0812">Transmembrane</keyword>